<gene>
    <name evidence="1" type="ORF">NS115_06775</name>
</gene>
<evidence type="ECO:0000313" key="1">
    <source>
        <dbReference type="EMBL" id="KTS83586.1"/>
    </source>
</evidence>
<sequence>MVFTNQNPIYANFEIGDWTYGNPSIYCHTKSEILKIGKFCSIADNVTIMLGGEHRVDWLTTYPFSEIFAEAQYHLGHPATKGNVTIGDDVWIGNNVMILSGVSIGVGAAIGAGSIVTKDVPPYSIVGGNPARVIRYRFKPEEIEQLVKIAWWDWSIYKIKANWDLLLNDDISEFIERHAT</sequence>
<comment type="caution">
    <text evidence="1">The sequence shown here is derived from an EMBL/GenBank/DDBJ whole genome shotgun (WGS) entry which is preliminary data.</text>
</comment>
<protein>
    <submittedName>
        <fullName evidence="1">Acetyltransferase</fullName>
    </submittedName>
</protein>
<accession>A0ACC4ZXP6</accession>
<evidence type="ECO:0000313" key="2">
    <source>
        <dbReference type="Proteomes" id="UP000074866"/>
    </source>
</evidence>
<reference evidence="1 2" key="1">
    <citation type="journal article" date="2016" name="Front. Microbiol.">
        <title>Genomic Resource of Rice Seed Associated Bacteria.</title>
        <authorList>
            <person name="Midha S."/>
            <person name="Bansal K."/>
            <person name="Sharma S."/>
            <person name="Kumar N."/>
            <person name="Patil P.P."/>
            <person name="Chaudhry V."/>
            <person name="Patil P.B."/>
        </authorList>
    </citation>
    <scope>NUCLEOTIDE SEQUENCE [LARGE SCALE GENOMIC DNA]</scope>
    <source>
        <strain evidence="1 2">NS115</strain>
    </source>
</reference>
<name>A0ACC4ZXP6_9BACL</name>
<proteinExistence type="predicted"/>
<keyword evidence="2" id="KW-1185">Reference proteome</keyword>
<organism evidence="1 2">
    <name type="scientific">Paenibacillus jamilae</name>
    <dbReference type="NCBI Taxonomy" id="114136"/>
    <lineage>
        <taxon>Bacteria</taxon>
        <taxon>Bacillati</taxon>
        <taxon>Bacillota</taxon>
        <taxon>Bacilli</taxon>
        <taxon>Bacillales</taxon>
        <taxon>Paenibacillaceae</taxon>
        <taxon>Paenibacillus</taxon>
    </lineage>
</organism>
<dbReference type="Proteomes" id="UP000074866">
    <property type="component" value="Unassembled WGS sequence"/>
</dbReference>
<dbReference type="EMBL" id="LDRX01000028">
    <property type="protein sequence ID" value="KTS83586.1"/>
    <property type="molecule type" value="Genomic_DNA"/>
</dbReference>